<keyword evidence="1" id="KW-0175">Coiled coil</keyword>
<evidence type="ECO:0000256" key="2">
    <source>
        <dbReference type="SAM" id="MobiDB-lite"/>
    </source>
</evidence>
<feature type="compositionally biased region" description="Polar residues" evidence="2">
    <location>
        <begin position="667"/>
        <end position="691"/>
    </location>
</feature>
<organism evidence="3 4">
    <name type="scientific">Hyalella azteca</name>
    <name type="common">Amphipod</name>
    <dbReference type="NCBI Taxonomy" id="294128"/>
    <lineage>
        <taxon>Eukaryota</taxon>
        <taxon>Metazoa</taxon>
        <taxon>Ecdysozoa</taxon>
        <taxon>Arthropoda</taxon>
        <taxon>Crustacea</taxon>
        <taxon>Multicrustacea</taxon>
        <taxon>Malacostraca</taxon>
        <taxon>Eumalacostraca</taxon>
        <taxon>Peracarida</taxon>
        <taxon>Amphipoda</taxon>
        <taxon>Senticaudata</taxon>
        <taxon>Talitrida</taxon>
        <taxon>Talitroidea</taxon>
        <taxon>Hyalellidae</taxon>
        <taxon>Hyalella</taxon>
    </lineage>
</organism>
<protein>
    <submittedName>
        <fullName evidence="4">Uncharacterized protein LOC108679369 isoform X8</fullName>
    </submittedName>
</protein>
<feature type="coiled-coil region" evidence="1">
    <location>
        <begin position="1036"/>
        <end position="1063"/>
    </location>
</feature>
<feature type="region of interest" description="Disordered" evidence="2">
    <location>
        <begin position="1"/>
        <end position="103"/>
    </location>
</feature>
<proteinExistence type="predicted"/>
<sequence>MEAGQENTGVQELAPEDVGAAEETQAFEDTPAEGDAVPVEEIKPNDSETIKSDETKTADSETIKSDESKTADSETTKLEETKPADNDTTKPEELKAALSEVTQTTRTRNTYASLPLRNIDDDVSSEDSFELISSSTSSDTEYVTHADAIEESEILEAGEDEREFLKCCDESERLLNRAAQILHGDESNAMDDFVVFGEDGTNFRESIHEILNSHQDFLDSQSGMQAGMPSPAHLSLNSSFSVASSTSTTGATDGKAGTSNSDGLSDVALHGSSSEAMSSSSETEMESSTSCGGEEFAEFERLGGDFTYYTTEPAGSDGSCNSLIPHECVERASGKSEVPGTAVVQEAAAEISKSENEGYLSTNELQLNMVESNLEAIGNNGFIGESDSRSCSDDDSHTDSSLKTEEKNHECEEPNVSSKQNLVEQFKFEQFMRGLIFGSIPEDTPVLPENTADDTPVLPENTTEEAPVLPENTTEEAPVLPENTSEDTPVLPVNSIEEAPVLPENTSEDTPVLPENTTEEAPVLPENTSEEAPVLPENTSEDTPVLPVNSIEEGSVVPGNITVEAAVILANTTDEAACVSETHAATKAGPNVHEEECKIHVQCETAHEQKPEITVLEQKTKTSNAQMPRPETFKQRRSEHETNIRRSEPEASVRRSEPEASVRRSEPATNVQEVRISTNVRRSEPATNAQEVRNRTNVRRSEPKTSERRSENKTSALGEHTEHRGPRTENNDTRSNESPGGYSASSSALRTCSIPLTFKGDKMPSMPLKLSDAEALMVEQSLDDLDNSQGYVQNEAGGPLMYFKINVQKKYWDEGPQDSWQGYSQYEDWVLDPEMPEAAAEAPRVSDRSSRTSSKKAAASAHTTGKTKSRKRFLADPYELPPGDWRMLYVVLSVLALALGMYVGGSLLEITSEEGSFLDRKPPTVFQKADGRTIEEVTELLWNENVVLRDGLVSLQEINIDPINIYGKEGARARELRQAVQHVIADNEDLRLSVGRLWLDENAPTAVQTAAFTDAILENHRLRTQTQKLRHLGAHVPDLQNSLAELRQENDDLKIAYADYKYRRVALPRELEAVSREVEGLVLQVNDASLKSNPPPNLYNARNYVTFMGQVLSSMASLHQFGEASAFGKLDIAADVFTEIAPKASSIPPAVEQKLRQGRAKFEDLKQALAMKWSQLKLLSEPENLKAVGRETLTKMNRVLVNVVTKLKDIAHTALLKRGQTSVDKTATALSDKLTSLDSHFAKTWTQLEDEIDLTAIDASLAEEMMADDVEITVDENAVDGSAVDEVSVIAVDEKDSANATEAAHVDDTQSGNMDVDQRTVSVNAKHGKGEEQKKKKDEKNRESISKKEHKETVKKVHKTDKIEEKKGNSEKKLDKSGKEDGKNRPAERKKSKEKIGKAEKNRKSEDKNSQKDLKGKQKETKKSVGKKSSAKPVPESKYFKGHYNKNKTASKRHPSKNRLKNKRRSKNDEDDDDDDEEDDDEEDDDDDDDEKSFKKKPSSLVRHWERPSKRHLRNESNSSKQFIRRKDL</sequence>
<feature type="compositionally biased region" description="Low complexity" evidence="2">
    <location>
        <begin position="851"/>
        <end position="864"/>
    </location>
</feature>
<dbReference type="RefSeq" id="XP_047737516.1">
    <property type="nucleotide sequence ID" value="XM_047881560.1"/>
</dbReference>
<reference evidence="4" key="1">
    <citation type="submission" date="2025-08" db="UniProtKB">
        <authorList>
            <consortium name="RefSeq"/>
        </authorList>
    </citation>
    <scope>IDENTIFICATION</scope>
    <source>
        <tissue evidence="4">Whole organism</tissue>
    </source>
</reference>
<accession>A0A979FLY9</accession>
<name>A0A979FLY9_HYAAZ</name>
<feature type="region of interest" description="Disordered" evidence="2">
    <location>
        <begin position="384"/>
        <end position="417"/>
    </location>
</feature>
<feature type="compositionally biased region" description="Basic and acidic residues" evidence="2">
    <location>
        <begin position="719"/>
        <end position="735"/>
    </location>
</feature>
<evidence type="ECO:0000313" key="4">
    <source>
        <dbReference type="RefSeq" id="XP_047737516.1"/>
    </source>
</evidence>
<evidence type="ECO:0000313" key="3">
    <source>
        <dbReference type="Proteomes" id="UP000694843"/>
    </source>
</evidence>
<feature type="compositionally biased region" description="Basic and acidic residues" evidence="2">
    <location>
        <begin position="40"/>
        <end position="95"/>
    </location>
</feature>
<feature type="region of interest" description="Disordered" evidence="2">
    <location>
        <begin position="837"/>
        <end position="868"/>
    </location>
</feature>
<feature type="compositionally biased region" description="Basic residues" evidence="2">
    <location>
        <begin position="1440"/>
        <end position="1466"/>
    </location>
</feature>
<feature type="compositionally biased region" description="Low complexity" evidence="2">
    <location>
        <begin position="243"/>
        <end position="259"/>
    </location>
</feature>
<feature type="region of interest" description="Disordered" evidence="2">
    <location>
        <begin position="444"/>
        <end position="490"/>
    </location>
</feature>
<feature type="compositionally biased region" description="Basic and acidic residues" evidence="2">
    <location>
        <begin position="1328"/>
        <end position="1423"/>
    </location>
</feature>
<dbReference type="Proteomes" id="UP000694843">
    <property type="component" value="Unplaced"/>
</dbReference>
<evidence type="ECO:0000256" key="1">
    <source>
        <dbReference type="SAM" id="Coils"/>
    </source>
</evidence>
<feature type="compositionally biased region" description="Basic and acidic residues" evidence="2">
    <location>
        <begin position="386"/>
        <end position="412"/>
    </location>
</feature>
<feature type="compositionally biased region" description="Acidic residues" evidence="2">
    <location>
        <begin position="1469"/>
        <end position="1491"/>
    </location>
</feature>
<feature type="region of interest" description="Disordered" evidence="2">
    <location>
        <begin position="1295"/>
        <end position="1529"/>
    </location>
</feature>
<feature type="region of interest" description="Disordered" evidence="2">
    <location>
        <begin position="502"/>
        <end position="545"/>
    </location>
</feature>
<feature type="compositionally biased region" description="Basic and acidic residues" evidence="2">
    <location>
        <begin position="699"/>
        <end position="712"/>
    </location>
</feature>
<feature type="region of interest" description="Disordered" evidence="2">
    <location>
        <begin position="615"/>
        <end position="748"/>
    </location>
</feature>
<feature type="compositionally biased region" description="Low complexity" evidence="2">
    <location>
        <begin position="272"/>
        <end position="293"/>
    </location>
</feature>
<feature type="region of interest" description="Disordered" evidence="2">
    <location>
        <begin position="243"/>
        <end position="293"/>
    </location>
</feature>
<gene>
    <name evidence="4" type="primary">LOC108679369</name>
</gene>
<feature type="compositionally biased region" description="Polar residues" evidence="2">
    <location>
        <begin position="1309"/>
        <end position="1323"/>
    </location>
</feature>
<feature type="compositionally biased region" description="Polar residues" evidence="2">
    <location>
        <begin position="1"/>
        <end position="10"/>
    </location>
</feature>
<feature type="compositionally biased region" description="Basic and acidic residues" evidence="2">
    <location>
        <begin position="631"/>
        <end position="666"/>
    </location>
</feature>
<dbReference type="GeneID" id="108679369"/>
<keyword evidence="3" id="KW-1185">Reference proteome</keyword>